<keyword evidence="4" id="KW-0378">Hydrolase</keyword>
<evidence type="ECO:0000256" key="4">
    <source>
        <dbReference type="ARBA" id="ARBA00022801"/>
    </source>
</evidence>
<evidence type="ECO:0000256" key="5">
    <source>
        <dbReference type="ARBA" id="ARBA00022825"/>
    </source>
</evidence>
<feature type="signal peptide" evidence="9">
    <location>
        <begin position="1"/>
        <end position="28"/>
    </location>
</feature>
<dbReference type="EMBL" id="CP047121">
    <property type="protein sequence ID" value="QHB51309.1"/>
    <property type="molecule type" value="Genomic_DNA"/>
</dbReference>
<evidence type="ECO:0000256" key="7">
    <source>
        <dbReference type="ARBA" id="ARBA00023145"/>
    </source>
</evidence>
<evidence type="ECO:0000256" key="3">
    <source>
        <dbReference type="ARBA" id="ARBA00022723"/>
    </source>
</evidence>
<keyword evidence="5" id="KW-0720">Serine protease</keyword>
<dbReference type="Proteomes" id="UP000465035">
    <property type="component" value="Chromosome"/>
</dbReference>
<evidence type="ECO:0000256" key="1">
    <source>
        <dbReference type="ARBA" id="ARBA00001913"/>
    </source>
</evidence>
<keyword evidence="3" id="KW-0479">Metal-binding</keyword>
<dbReference type="GO" id="GO:0006508">
    <property type="term" value="P:proteolysis"/>
    <property type="evidence" value="ECO:0007669"/>
    <property type="project" value="UniProtKB-KW"/>
</dbReference>
<gene>
    <name evidence="11" type="ORF">GQR93_03235</name>
</gene>
<dbReference type="GO" id="GO:0046872">
    <property type="term" value="F:metal ion binding"/>
    <property type="evidence" value="ECO:0007669"/>
    <property type="project" value="UniProtKB-KW"/>
</dbReference>
<organism evidence="11 12">
    <name type="scientific">Lentilactobacillus hilgardii</name>
    <name type="common">Lactobacillus hilgardii</name>
    <dbReference type="NCBI Taxonomy" id="1588"/>
    <lineage>
        <taxon>Bacteria</taxon>
        <taxon>Bacillati</taxon>
        <taxon>Bacillota</taxon>
        <taxon>Bacilli</taxon>
        <taxon>Lactobacillales</taxon>
        <taxon>Lactobacillaceae</taxon>
        <taxon>Lentilactobacillus</taxon>
    </lineage>
</organism>
<dbReference type="InterPro" id="IPR036852">
    <property type="entry name" value="Peptidase_S8/S53_dom_sf"/>
</dbReference>
<feature type="compositionally biased region" description="Polar residues" evidence="8">
    <location>
        <begin position="179"/>
        <end position="202"/>
    </location>
</feature>
<dbReference type="GO" id="GO:0004252">
    <property type="term" value="F:serine-type endopeptidase activity"/>
    <property type="evidence" value="ECO:0007669"/>
    <property type="project" value="InterPro"/>
</dbReference>
<comment type="cofactor">
    <cofactor evidence="1">
        <name>Ca(2+)</name>
        <dbReference type="ChEBI" id="CHEBI:29108"/>
    </cofactor>
</comment>
<evidence type="ECO:0000313" key="11">
    <source>
        <dbReference type="EMBL" id="QHB51309.1"/>
    </source>
</evidence>
<dbReference type="InterPro" id="IPR030400">
    <property type="entry name" value="Sedolisin_dom"/>
</dbReference>
<proteinExistence type="predicted"/>
<dbReference type="AlphaFoldDB" id="A0A6P1E431"/>
<dbReference type="PROSITE" id="PS51695">
    <property type="entry name" value="SEDOLISIN"/>
    <property type="match status" value="1"/>
</dbReference>
<dbReference type="GO" id="GO:0008240">
    <property type="term" value="F:tripeptidyl-peptidase activity"/>
    <property type="evidence" value="ECO:0007669"/>
    <property type="project" value="TreeGrafter"/>
</dbReference>
<accession>A0A6P1E431</accession>
<dbReference type="CDD" id="cd11377">
    <property type="entry name" value="Pro-peptidase_S53"/>
    <property type="match status" value="1"/>
</dbReference>
<dbReference type="RefSeq" id="WP_003552202.1">
    <property type="nucleotide sequence ID" value="NZ_CABKOL010000106.1"/>
</dbReference>
<evidence type="ECO:0000313" key="12">
    <source>
        <dbReference type="Proteomes" id="UP000465035"/>
    </source>
</evidence>
<feature type="domain" description="Peptidase S53" evidence="10">
    <location>
        <begin position="214"/>
        <end position="637"/>
    </location>
</feature>
<keyword evidence="6" id="KW-0106">Calcium</keyword>
<dbReference type="SMR" id="A0A6P1E431"/>
<evidence type="ECO:0000256" key="2">
    <source>
        <dbReference type="ARBA" id="ARBA00022670"/>
    </source>
</evidence>
<name>A0A6P1E431_LENHI</name>
<dbReference type="InterPro" id="IPR015366">
    <property type="entry name" value="S53_propep"/>
</dbReference>
<evidence type="ECO:0000256" key="9">
    <source>
        <dbReference type="SAM" id="SignalP"/>
    </source>
</evidence>
<evidence type="ECO:0000256" key="8">
    <source>
        <dbReference type="SAM" id="MobiDB-lite"/>
    </source>
</evidence>
<dbReference type="GeneID" id="69057374"/>
<dbReference type="PANTHER" id="PTHR14218:SF15">
    <property type="entry name" value="TRIPEPTIDYL-PEPTIDASE 1"/>
    <property type="match status" value="1"/>
</dbReference>
<dbReference type="Pfam" id="PF09286">
    <property type="entry name" value="Pro-kuma_activ"/>
    <property type="match status" value="1"/>
</dbReference>
<dbReference type="SMART" id="SM00944">
    <property type="entry name" value="Pro-kuma_activ"/>
    <property type="match status" value="1"/>
</dbReference>
<feature type="compositionally biased region" description="Basic residues" evidence="8">
    <location>
        <begin position="159"/>
        <end position="171"/>
    </location>
</feature>
<feature type="chain" id="PRO_5027124008" evidence="9">
    <location>
        <begin position="29"/>
        <end position="641"/>
    </location>
</feature>
<dbReference type="SUPFAM" id="SSF52743">
    <property type="entry name" value="Subtilisin-like"/>
    <property type="match status" value="1"/>
</dbReference>
<keyword evidence="2" id="KW-0645">Protease</keyword>
<keyword evidence="7" id="KW-0865">Zymogen</keyword>
<protein>
    <submittedName>
        <fullName evidence="11">Peptidase S53</fullName>
    </submittedName>
</protein>
<dbReference type="Gene3D" id="3.40.50.200">
    <property type="entry name" value="Peptidase S8/S53 domain"/>
    <property type="match status" value="1"/>
</dbReference>
<dbReference type="PANTHER" id="PTHR14218">
    <property type="entry name" value="PROTEASE S8 TRIPEPTIDYL PEPTIDASE I CLN2"/>
    <property type="match status" value="1"/>
</dbReference>
<dbReference type="SUPFAM" id="SSF54897">
    <property type="entry name" value="Protease propeptides/inhibitors"/>
    <property type="match status" value="1"/>
</dbReference>
<sequence length="641" mass="69191">MSILRGKHLIIATLSGFLVLGASLTANAKTKKTDNRPTVANVALKPSHETDLTNYVYDTVDPNSANFHKYLTPSEFAQKFGQSTSYITAFKKYLTKYHVKASAYSGNLSIKVTGTKSNVNKAFKAKYVNRDKTSYRLPGRLSKQVVAVIGVYTPNPKAAKKKAAKKTTKKQSSKEKSAYTKSLSSNVDVPTSGTKPDTALSGNAFSKKYGPAKFANRYQLNSLYNQGLEGQGQRIGLVVHTDFRNSSVKKYWQQVGVNTDTGRLHRIAVAGKQKNVTALSNSQFNMAQVETTLDVESASSVAPKADIDVYIDLAPSGATLNSSAHYTAFMQAISNNADNQISTSFSPGDEAKNGWDDKSANLVQYNHAFNLMLEQAAAQGITVFRAGGDHGPYDEAQAAQTNAVSTSPYQVLVGGTTLPYTRIIHNKLIKVNQERAWGDTYSASPAQLQKGFFPGGGAGGFSTLNPTPRYQAGVPGVNTFRAIQLLKYVGKGLFTVNKNPKVITGVSHGRNFPDVSGNADPQTGYATYINGTQPTKKGKKVVRVPYQIWVIGGGTSYTTPQMAGASAVMNSGRSTRIGFWNPQIYKFAQETDSPFNVLADTTSNNLYYTGQPGKLYNQASGLGTINFAKLNAKFNSEGTAN</sequence>
<dbReference type="InterPro" id="IPR050819">
    <property type="entry name" value="Tripeptidyl-peptidase_I"/>
</dbReference>
<evidence type="ECO:0000259" key="10">
    <source>
        <dbReference type="PROSITE" id="PS51695"/>
    </source>
</evidence>
<keyword evidence="9" id="KW-0732">Signal</keyword>
<feature type="region of interest" description="Disordered" evidence="8">
    <location>
        <begin position="159"/>
        <end position="202"/>
    </location>
</feature>
<reference evidence="11 12" key="1">
    <citation type="submission" date="2019-12" db="EMBL/GenBank/DDBJ databases">
        <title>Lactobacillus hilgardii FLUB.</title>
        <authorList>
            <person name="Gustaw K."/>
        </authorList>
    </citation>
    <scope>NUCLEOTIDE SEQUENCE [LARGE SCALE GENOMIC DNA]</scope>
    <source>
        <strain evidence="11 12">FLUB</strain>
    </source>
</reference>
<evidence type="ECO:0000256" key="6">
    <source>
        <dbReference type="ARBA" id="ARBA00022837"/>
    </source>
</evidence>